<feature type="transmembrane region" description="Helical" evidence="9">
    <location>
        <begin position="488"/>
        <end position="511"/>
    </location>
</feature>
<feature type="compositionally biased region" description="Gly residues" evidence="8">
    <location>
        <begin position="1107"/>
        <end position="1121"/>
    </location>
</feature>
<proteinExistence type="predicted"/>
<dbReference type="Gene3D" id="3.30.70.1440">
    <property type="entry name" value="Multidrug efflux transporter AcrB pore domain"/>
    <property type="match status" value="1"/>
</dbReference>
<feature type="compositionally biased region" description="Low complexity" evidence="8">
    <location>
        <begin position="1151"/>
        <end position="1160"/>
    </location>
</feature>
<evidence type="ECO:0000256" key="3">
    <source>
        <dbReference type="ARBA" id="ARBA00022475"/>
    </source>
</evidence>
<evidence type="ECO:0000256" key="8">
    <source>
        <dbReference type="SAM" id="MobiDB-lite"/>
    </source>
</evidence>
<keyword evidence="4" id="KW-0997">Cell inner membrane</keyword>
<feature type="compositionally biased region" description="Pro residues" evidence="8">
    <location>
        <begin position="1161"/>
        <end position="1170"/>
    </location>
</feature>
<reference evidence="10 11" key="1">
    <citation type="submission" date="2020-12" db="EMBL/GenBank/DDBJ databases">
        <title>Revised draft genomes of Rhodomicrobium vannielii ATCC 17100 and Rhodomicrobium udaipurense JA643.</title>
        <authorList>
            <person name="Conners E.M."/>
            <person name="Davenport E.J."/>
            <person name="Bose A."/>
        </authorList>
    </citation>
    <scope>NUCLEOTIDE SEQUENCE [LARGE SCALE GENOMIC DNA]</scope>
    <source>
        <strain evidence="10 11">JA643</strain>
    </source>
</reference>
<dbReference type="Gene3D" id="1.20.1640.10">
    <property type="entry name" value="Multidrug efflux transporter AcrB transmembrane domain"/>
    <property type="match status" value="2"/>
</dbReference>
<keyword evidence="11" id="KW-1185">Reference proteome</keyword>
<feature type="region of interest" description="Disordered" evidence="8">
    <location>
        <begin position="1087"/>
        <end position="1125"/>
    </location>
</feature>
<keyword evidence="6 9" id="KW-1133">Transmembrane helix</keyword>
<organism evidence="10 11">
    <name type="scientific">Rhodomicrobium udaipurense</name>
    <dbReference type="NCBI Taxonomy" id="1202716"/>
    <lineage>
        <taxon>Bacteria</taxon>
        <taxon>Pseudomonadati</taxon>
        <taxon>Pseudomonadota</taxon>
        <taxon>Alphaproteobacteria</taxon>
        <taxon>Hyphomicrobiales</taxon>
        <taxon>Hyphomicrobiaceae</taxon>
        <taxon>Rhodomicrobium</taxon>
    </lineage>
</organism>
<dbReference type="Gene3D" id="3.30.70.1430">
    <property type="entry name" value="Multidrug efflux transporter AcrB pore domain"/>
    <property type="match status" value="2"/>
</dbReference>
<feature type="compositionally biased region" description="Pro residues" evidence="8">
    <location>
        <begin position="1090"/>
        <end position="1106"/>
    </location>
</feature>
<comment type="subcellular location">
    <subcellularLocation>
        <location evidence="1">Cell inner membrane</location>
        <topology evidence="1">Multi-pass membrane protein</topology>
    </subcellularLocation>
</comment>
<accession>A0A8I1GCR4</accession>
<dbReference type="Gene3D" id="3.30.2090.10">
    <property type="entry name" value="Multidrug efflux transporter AcrB TolC docking domain, DN and DC subdomains"/>
    <property type="match status" value="2"/>
</dbReference>
<dbReference type="PRINTS" id="PR00702">
    <property type="entry name" value="ACRIFLAVINRP"/>
</dbReference>
<dbReference type="GO" id="GO:0005886">
    <property type="term" value="C:plasma membrane"/>
    <property type="evidence" value="ECO:0007669"/>
    <property type="project" value="UniProtKB-SubCell"/>
</dbReference>
<dbReference type="PANTHER" id="PTHR32063:SF78">
    <property type="entry name" value="ACRB_ACRD_ACRF FAMILY PROTEIN"/>
    <property type="match status" value="1"/>
</dbReference>
<evidence type="ECO:0000256" key="9">
    <source>
        <dbReference type="SAM" id="Phobius"/>
    </source>
</evidence>
<feature type="transmembrane region" description="Helical" evidence="9">
    <location>
        <begin position="359"/>
        <end position="378"/>
    </location>
</feature>
<keyword evidence="2" id="KW-0813">Transport</keyword>
<sequence>MSGPTAEEPGGVGAQGADAAGEDTYSGISAPFIARPIATSLLAVAILLASLLAYSLLPISSLPQVDFPVVQVTTRLPGANADTMARLVTAPLERQLGQIPSLENMSSTSSEGLSQITLRFMLSRDINAAGQDVQSAISAAGGSLPQNLPYPPVYAKVNPSDPPIVTIALTSQSVSLERLSDFADTLLAPRLSQVAGVGRVTVQGNIRPAIRIQANPLQLASLGIALETVRSAIANANVTGSKGLISGPEKSFIVGANDQLETAGAYEDVVVAYRNKAPVLLRDVATVVAGLENERVAARYNGTPAVVIDVQRQPSANIVGTVDELKKILPKLVDALPAGVKLDIVADRTGTIRASVEEVQFTLVLSVALVIMVVLLFLRTLSATIVAGITLPLSLMAAFGVMYYAGFSLNNLSLMALTIATGFVVDDAIVMIENVMRYIEKGEKPLVAAYKGAGEIGFTIVSLTLSLIAVFIPLLFMEGIVGRLFREFALTLTAAVVTSMIVALTLTPMMAARLLRAPRQGETAPWYSRAFEAPFNALLSVYRVTLDWALNARRFMLLVAAATFVLTVVLYIAIPKGFLPDQDTGFLTAETEATPGVSFERINALQAEVERIIRRDPDVLGVVSVIGVGTTNATPNAAHLALTLKPKTERKATATEILQRLTEATADFPGLRTTFQIVQDIQIGTARSRTQYQYVIVGLDREGFSGWAKKLEAELSRDRRLIHVASDLQEDGNAVLIKTDRVIAGRLGVTMQALNDTLYDAFGQRQISTIYGQSNQYRVVLEVAPAFQTDTAALGSIYVPGTAISNSTSGNASTGNATASGATNSSITATSASGTGVGSQVPLSSFSVIERATAPLSVNHVQQYPAATISFDVAPGFSLDAAVQAVTDAQSRIALPSSIVGSYTGAAAEFNASLANQPLLILAAVVTIYIILGVLYESFIHPFTILTTLPSAGIGALLALEILGMEFSFIALIGIILLMGIVKKNAIIMIDFALDAERTRGLAPFDAIREACLLRFRPIMMTTVAALLGALPLVIGSGPGSELRMPLGVTIIGGLLLSQLLTLYTTPVIYLAMDGLKRRIERRFGFDEPNYPPPALRPEPGLPDPGPRGGTPRGTGGGGAAGLLPIFGTPSLPMLPPRADWLLLPSPEGNAALPSPDEPLALPPPDKPAS</sequence>
<dbReference type="SUPFAM" id="SSF82714">
    <property type="entry name" value="Multidrug efflux transporter AcrB TolC docking domain, DN and DC subdomains"/>
    <property type="match status" value="2"/>
</dbReference>
<keyword evidence="5 9" id="KW-0812">Transmembrane</keyword>
<dbReference type="AlphaFoldDB" id="A0A8I1GCR4"/>
<feature type="transmembrane region" description="Helical" evidence="9">
    <location>
        <begin position="555"/>
        <end position="574"/>
    </location>
</feature>
<feature type="transmembrane region" description="Helical" evidence="9">
    <location>
        <begin position="1047"/>
        <end position="1073"/>
    </location>
</feature>
<evidence type="ECO:0000256" key="7">
    <source>
        <dbReference type="ARBA" id="ARBA00023136"/>
    </source>
</evidence>
<dbReference type="FunFam" id="3.30.70.1430:FF:000001">
    <property type="entry name" value="Efflux pump membrane transporter"/>
    <property type="match status" value="1"/>
</dbReference>
<evidence type="ECO:0000256" key="2">
    <source>
        <dbReference type="ARBA" id="ARBA00022448"/>
    </source>
</evidence>
<feature type="transmembrane region" description="Helical" evidence="9">
    <location>
        <begin position="385"/>
        <end position="406"/>
    </location>
</feature>
<evidence type="ECO:0000313" key="11">
    <source>
        <dbReference type="Proteomes" id="UP000623250"/>
    </source>
</evidence>
<keyword evidence="3" id="KW-1003">Cell membrane</keyword>
<dbReference type="GO" id="GO:0042910">
    <property type="term" value="F:xenobiotic transmembrane transporter activity"/>
    <property type="evidence" value="ECO:0007669"/>
    <property type="project" value="TreeGrafter"/>
</dbReference>
<dbReference type="InterPro" id="IPR001036">
    <property type="entry name" value="Acrflvin-R"/>
</dbReference>
<evidence type="ECO:0000256" key="4">
    <source>
        <dbReference type="ARBA" id="ARBA00022519"/>
    </source>
</evidence>
<dbReference type="FunFam" id="1.20.1640.10:FF:000001">
    <property type="entry name" value="Efflux pump membrane transporter"/>
    <property type="match status" value="1"/>
</dbReference>
<gene>
    <name evidence="10" type="ORF">JDN41_03180</name>
</gene>
<evidence type="ECO:0000256" key="5">
    <source>
        <dbReference type="ARBA" id="ARBA00022692"/>
    </source>
</evidence>
<evidence type="ECO:0000256" key="1">
    <source>
        <dbReference type="ARBA" id="ARBA00004429"/>
    </source>
</evidence>
<feature type="transmembrane region" description="Helical" evidence="9">
    <location>
        <begin position="969"/>
        <end position="994"/>
    </location>
</feature>
<comment type="caution">
    <text evidence="10">The sequence shown here is derived from an EMBL/GenBank/DDBJ whole genome shotgun (WGS) entry which is preliminary data.</text>
</comment>
<dbReference type="InterPro" id="IPR027463">
    <property type="entry name" value="AcrB_DN_DC_subdom"/>
</dbReference>
<feature type="region of interest" description="Disordered" evidence="8">
    <location>
        <begin position="1138"/>
        <end position="1170"/>
    </location>
</feature>
<dbReference type="PANTHER" id="PTHR32063">
    <property type="match status" value="1"/>
</dbReference>
<feature type="transmembrane region" description="Helical" evidence="9">
    <location>
        <begin position="453"/>
        <end position="476"/>
    </location>
</feature>
<evidence type="ECO:0000256" key="6">
    <source>
        <dbReference type="ARBA" id="ARBA00022989"/>
    </source>
</evidence>
<protein>
    <submittedName>
        <fullName evidence="10">Efflux RND transporter permease subunit</fullName>
    </submittedName>
</protein>
<keyword evidence="7 9" id="KW-0472">Membrane</keyword>
<dbReference type="SUPFAM" id="SSF82866">
    <property type="entry name" value="Multidrug efflux transporter AcrB transmembrane domain"/>
    <property type="match status" value="2"/>
</dbReference>
<dbReference type="EMBL" id="JAEMUK010000007">
    <property type="protein sequence ID" value="MBJ7542554.1"/>
    <property type="molecule type" value="Genomic_DNA"/>
</dbReference>
<name>A0A8I1GCR4_9HYPH</name>
<dbReference type="Gene3D" id="3.30.70.1320">
    <property type="entry name" value="Multidrug efflux transporter AcrB pore domain like"/>
    <property type="match status" value="1"/>
</dbReference>
<dbReference type="SUPFAM" id="SSF82693">
    <property type="entry name" value="Multidrug efflux transporter AcrB pore domain, PN1, PN2, PC1 and PC2 subdomains"/>
    <property type="match status" value="3"/>
</dbReference>
<evidence type="ECO:0000313" key="10">
    <source>
        <dbReference type="EMBL" id="MBJ7542554.1"/>
    </source>
</evidence>
<dbReference type="Proteomes" id="UP000623250">
    <property type="component" value="Unassembled WGS sequence"/>
</dbReference>
<feature type="transmembrane region" description="Helical" evidence="9">
    <location>
        <begin position="1014"/>
        <end position="1035"/>
    </location>
</feature>
<dbReference type="RefSeq" id="WP_199502280.1">
    <property type="nucleotide sequence ID" value="NZ_JAEMUK010000007.1"/>
</dbReference>
<feature type="transmembrane region" description="Helical" evidence="9">
    <location>
        <begin position="919"/>
        <end position="936"/>
    </location>
</feature>
<dbReference type="Pfam" id="PF00873">
    <property type="entry name" value="ACR_tran"/>
    <property type="match status" value="1"/>
</dbReference>